<dbReference type="InterPro" id="IPR050358">
    <property type="entry name" value="RSE1/DDB1/CFT1"/>
</dbReference>
<evidence type="ECO:0000313" key="2">
    <source>
        <dbReference type="EMBL" id="QPG73236.1"/>
    </source>
</evidence>
<dbReference type="PANTHER" id="PTHR10644">
    <property type="entry name" value="DNA REPAIR/RNA PROCESSING CPSF FAMILY"/>
    <property type="match status" value="1"/>
</dbReference>
<dbReference type="Gene3D" id="2.130.10.10">
    <property type="entry name" value="YVTN repeat-like/Quinoprotein amine dehydrogenase"/>
    <property type="match status" value="1"/>
</dbReference>
<protein>
    <recommendedName>
        <fullName evidence="4">Cleavage/polyadenylation specificity factor A subunit N-terminal domain-containing protein</fullName>
    </recommendedName>
</protein>
<keyword evidence="3" id="KW-1185">Reference proteome</keyword>
<dbReference type="KEGG" id="bnn:FOA43_000543"/>
<evidence type="ECO:0000256" key="1">
    <source>
        <dbReference type="SAM" id="MobiDB-lite"/>
    </source>
</evidence>
<feature type="region of interest" description="Disordered" evidence="1">
    <location>
        <begin position="86"/>
        <end position="112"/>
    </location>
</feature>
<gene>
    <name evidence="2" type="ORF">FOA43_000543</name>
</gene>
<dbReference type="RefSeq" id="XP_038776801.1">
    <property type="nucleotide sequence ID" value="XM_038920873.1"/>
</dbReference>
<dbReference type="Proteomes" id="UP000662931">
    <property type="component" value="Chromosome 1"/>
</dbReference>
<proteinExistence type="predicted"/>
<dbReference type="OrthoDB" id="4080238at2759"/>
<dbReference type="AlphaFoldDB" id="A0A875RWI5"/>
<name>A0A875RWI5_EENNA</name>
<evidence type="ECO:0000313" key="3">
    <source>
        <dbReference type="Proteomes" id="UP000662931"/>
    </source>
</evidence>
<dbReference type="GeneID" id="62193944"/>
<reference evidence="2" key="1">
    <citation type="submission" date="2020-10" db="EMBL/GenBank/DDBJ databases">
        <authorList>
            <person name="Roach M.J.R."/>
        </authorList>
    </citation>
    <scope>NUCLEOTIDE SEQUENCE</scope>
    <source>
        <strain evidence="2">CBS 1945</strain>
    </source>
</reference>
<dbReference type="InterPro" id="IPR015943">
    <property type="entry name" value="WD40/YVTN_repeat-like_dom_sf"/>
</dbReference>
<organism evidence="2 3">
    <name type="scientific">Eeniella nana</name>
    <name type="common">Yeast</name>
    <name type="synonym">Brettanomyces nanus</name>
    <dbReference type="NCBI Taxonomy" id="13502"/>
    <lineage>
        <taxon>Eukaryota</taxon>
        <taxon>Fungi</taxon>
        <taxon>Dikarya</taxon>
        <taxon>Ascomycota</taxon>
        <taxon>Saccharomycotina</taxon>
        <taxon>Pichiomycetes</taxon>
        <taxon>Pichiales</taxon>
        <taxon>Pichiaceae</taxon>
        <taxon>Brettanomyces</taxon>
    </lineage>
</organism>
<dbReference type="EMBL" id="CP064812">
    <property type="protein sequence ID" value="QPG73236.1"/>
    <property type="molecule type" value="Genomic_DNA"/>
</dbReference>
<evidence type="ECO:0008006" key="4">
    <source>
        <dbReference type="Google" id="ProtNLM"/>
    </source>
</evidence>
<accession>A0A875RWI5</accession>
<sequence>MSLYYLKQTVFASRLVDFHFHDFNIRCKRNHNEERYQDSSKYPPGNLQRRLLTPFAWQELTEPTESMDIFLQEDDDEDSEILRELSNDEKNEGDDQDKMDVQEDDAENNDEQDEYIYEDIYISSTTICIGGKRRFQFHGSVLSACVLPGNNESKGEDSLIITLESGFLLILRVQLMSDGCLEPIIVQRFGLSNGSNESKLVKLGYHVTCFRPGNLVAVSAFSNVIRLFKVEYNKFGIPALTSSTNLLTAGIILKTCFLEPARDDHVMILNLVSTDNMMLHLEFNEFYVSKELASSVKKSVFSMLSVKFEIPYFIVPLEDTKGVLFIQETQCSVRGSSYFLSRDESDMFSLNYPLTSTGKVFKPTAYYIPKSEVTCLPCEEYDDPELCKQQVLVSSAPHALYLLDIFYHIKKSEWRMQLRKLFTQPAAFTHFAMEEVAPLRYDLTYTNDKGNCETKDIQLVPRRSGKEGYAMKVVGKESTETCWFPLYDFAVVDSFGSKSVTMTSAQEFWCLGRTGKKSALFCLRKGIPASKYLVMSEFKGAQKLYMFVNEESHCYYVASFPYKSMIFCIEDSTEDNDDVVMVLDDFGTAEATVHFGSLGNNRFIQIFEDGFRIGGFQRLDSMKSFKSSYPIVLAASDQSYVAVAYESKKEDNIVMTVECFRVADNTNDLIPVAIEADALHSQLSMIQFIRTGVRLYLALGDFDNGLHFYCQQDDEKFKYVSTLNIAFAPNSEECFTLCHSLCVVDDENVVLTSKDGSYIVLKHDEETESFIIACTVHIGNYPVDIVPCGEKEFYLVSKCFWKLDLKQSVFPKRIWVSEGSDRRCISCVLLPRSGQEWISQHMDDHLLAIRDDGLDHIYVSGYVSSNYRKVNLGVQGLRMKYYEHQRLFIVISVDFPDLNKLIFVDRGSRRILKSDEKENNIFRADEYPVTIYEWKIPSIKRDAYIHHHIVVGCLQRDTGGGSIKIIEIKKSRENVALRLLYSWDESAPVYAVNQLSDSTLVYGSGLSLLMKRYLPEESRMGDSIKAHEFLSMVKGISVVQKSNEVLINTAKDSFYKFKYDGDNLQSIQNGSVARVLSSNSICHRSNWSEDDESNVSSVITVADKEHCTVSTLRLKNYGNLFNSSSTEVNAKVPFIPRILACDFRPVWRSARKDGTREQSVDSFLAVGINGQIDLFTLITKVQFDLLKDCQDHQLNATKDSRFLPLRDLCPLELVDSSSKGLLEDFNVINGDSLKDKLDQVGNLRVDEILHMSQM</sequence>
<feature type="compositionally biased region" description="Acidic residues" evidence="1">
    <location>
        <begin position="102"/>
        <end position="112"/>
    </location>
</feature>